<keyword evidence="4" id="KW-1185">Reference proteome</keyword>
<dbReference type="GO" id="GO:0005777">
    <property type="term" value="C:peroxisome"/>
    <property type="evidence" value="ECO:0007669"/>
    <property type="project" value="InterPro"/>
</dbReference>
<dbReference type="GO" id="GO:0004540">
    <property type="term" value="F:RNA nuclease activity"/>
    <property type="evidence" value="ECO:0007669"/>
    <property type="project" value="InterPro"/>
</dbReference>
<dbReference type="PANTHER" id="PTHR14379">
    <property type="entry name" value="LIMKAIN B LKAP"/>
    <property type="match status" value="1"/>
</dbReference>
<dbReference type="AlphaFoldDB" id="A0A550CAA7"/>
<dbReference type="GO" id="GO:0010468">
    <property type="term" value="P:regulation of gene expression"/>
    <property type="evidence" value="ECO:0007669"/>
    <property type="project" value="InterPro"/>
</dbReference>
<name>A0A550CAA7_9AGAR</name>
<feature type="domain" description="NYN" evidence="2">
    <location>
        <begin position="3"/>
        <end position="143"/>
    </location>
</feature>
<dbReference type="PANTHER" id="PTHR14379:SF3">
    <property type="entry name" value="MEIOSIS REGULATOR AND MRNA STABILITY FACTOR 1"/>
    <property type="match status" value="1"/>
</dbReference>
<dbReference type="Proteomes" id="UP000320762">
    <property type="component" value="Unassembled WGS sequence"/>
</dbReference>
<gene>
    <name evidence="3" type="ORF">BD626DRAFT_570445</name>
</gene>
<dbReference type="EMBL" id="VDMD01000015">
    <property type="protein sequence ID" value="TRM61730.1"/>
    <property type="molecule type" value="Genomic_DNA"/>
</dbReference>
<proteinExistence type="predicted"/>
<dbReference type="Gene3D" id="3.40.50.1010">
    <property type="entry name" value="5'-nuclease"/>
    <property type="match status" value="1"/>
</dbReference>
<feature type="region of interest" description="Disordered" evidence="1">
    <location>
        <begin position="509"/>
        <end position="545"/>
    </location>
</feature>
<protein>
    <submittedName>
        <fullName evidence="3">NYN domain-containing protein</fullName>
    </submittedName>
</protein>
<dbReference type="Pfam" id="PF01936">
    <property type="entry name" value="NYN"/>
    <property type="match status" value="1"/>
</dbReference>
<feature type="compositionally biased region" description="Low complexity" evidence="1">
    <location>
        <begin position="529"/>
        <end position="545"/>
    </location>
</feature>
<evidence type="ECO:0000313" key="3">
    <source>
        <dbReference type="EMBL" id="TRM61730.1"/>
    </source>
</evidence>
<feature type="region of interest" description="Disordered" evidence="1">
    <location>
        <begin position="171"/>
        <end position="208"/>
    </location>
</feature>
<dbReference type="InterPro" id="IPR024768">
    <property type="entry name" value="Marf1"/>
</dbReference>
<evidence type="ECO:0000256" key="1">
    <source>
        <dbReference type="SAM" id="MobiDB-lite"/>
    </source>
</evidence>
<organism evidence="3 4">
    <name type="scientific">Schizophyllum amplum</name>
    <dbReference type="NCBI Taxonomy" id="97359"/>
    <lineage>
        <taxon>Eukaryota</taxon>
        <taxon>Fungi</taxon>
        <taxon>Dikarya</taxon>
        <taxon>Basidiomycota</taxon>
        <taxon>Agaricomycotina</taxon>
        <taxon>Agaricomycetes</taxon>
        <taxon>Agaricomycetidae</taxon>
        <taxon>Agaricales</taxon>
        <taxon>Schizophyllaceae</taxon>
        <taxon>Schizophyllum</taxon>
    </lineage>
</organism>
<evidence type="ECO:0000259" key="2">
    <source>
        <dbReference type="Pfam" id="PF01936"/>
    </source>
</evidence>
<sequence>MARVGIFWDYENCQYTAGRSGFHIARSIEQVAAMHGSVTVFNAYMDIQEHNLATMFRSELQSTGVNLVDCPHNGQKDVVDHMLQADMMAYALDNAAPATIILITGDRDFAYAVSLLRRRRYRVVLICHMQPGPHRSLSAQVDERVDWSTRILDLKAGAVVVRKQRAASTPSLSFTTSCTGDSEPQRTASSATCKDDQSTLSRRRASSIASSTSIDSLDELFYGTPPTSPTFELTEPMKDDHHTPLTITNINDFELWDLPPMDALLHAFRPDASPAHRSLTPPYMRRAMESLPTWTVGAPANAPTACEDLMRTTDQMETTTVSTAVPIPHPFQTLVHALRILEGMGVMRPRRTDLGCLLAISGKDVYAKAGVQRFRQYIAMAVDAQIVTTGGSETNAWWTRGHRFTLRSPVVCSRLCQRSLHHPSFLSSLSAFKPLVRLLRAMREMGDVHPRRSLVSISLVMNDPDVYTKAGVAWFEEYMAAAEIAGVVVLGGQADAWVALVQGFIKPVSGGSPASTSTDPLAHAEDRTNASASASIKSSTTPATSVTAPASHFDVLVKTLQKQVQTVDRGENVSHLMRHILDQDPFALRKAGVVCTSEVAVDACPGAIATSTIPPATAVAPKPKQQPHELLDPVFEPLVLVLREFRCAGHQRPSRSTVNDKLLASGSCFYAERGISRFKDYSEAARKAGVVKMGGTNGHTWVELQGEYWLPPPPVPQSSAERSLPASMWQTKNEAAAERFRTLVEVLQEIHRSGNARPQRTNLGELLPRYDVLVYKKAQTKNFAKYILAAVENGVVMAGGTGSMGWIALRPEWRKKC</sequence>
<dbReference type="GO" id="GO:1905762">
    <property type="term" value="F:CCR4-NOT complex binding"/>
    <property type="evidence" value="ECO:0007669"/>
    <property type="project" value="TreeGrafter"/>
</dbReference>
<feature type="compositionally biased region" description="Polar residues" evidence="1">
    <location>
        <begin position="171"/>
        <end position="192"/>
    </location>
</feature>
<evidence type="ECO:0000313" key="4">
    <source>
        <dbReference type="Proteomes" id="UP000320762"/>
    </source>
</evidence>
<dbReference type="STRING" id="97359.A0A550CAA7"/>
<reference evidence="3 4" key="1">
    <citation type="journal article" date="2019" name="New Phytol.">
        <title>Comparative genomics reveals unique wood-decay strategies and fruiting body development in the Schizophyllaceae.</title>
        <authorList>
            <person name="Almasi E."/>
            <person name="Sahu N."/>
            <person name="Krizsan K."/>
            <person name="Balint B."/>
            <person name="Kovacs G.M."/>
            <person name="Kiss B."/>
            <person name="Cseklye J."/>
            <person name="Drula E."/>
            <person name="Henrissat B."/>
            <person name="Nagy I."/>
            <person name="Chovatia M."/>
            <person name="Adam C."/>
            <person name="LaButti K."/>
            <person name="Lipzen A."/>
            <person name="Riley R."/>
            <person name="Grigoriev I.V."/>
            <person name="Nagy L.G."/>
        </authorList>
    </citation>
    <scope>NUCLEOTIDE SEQUENCE [LARGE SCALE GENOMIC DNA]</scope>
    <source>
        <strain evidence="3 4">NL-1724</strain>
    </source>
</reference>
<dbReference type="OrthoDB" id="549353at2759"/>
<comment type="caution">
    <text evidence="3">The sequence shown here is derived from an EMBL/GenBank/DDBJ whole genome shotgun (WGS) entry which is preliminary data.</text>
</comment>
<dbReference type="InterPro" id="IPR021139">
    <property type="entry name" value="NYN"/>
</dbReference>
<dbReference type="CDD" id="cd10910">
    <property type="entry name" value="PIN_limkain_b1_N_like"/>
    <property type="match status" value="1"/>
</dbReference>
<accession>A0A550CAA7</accession>